<dbReference type="PRINTS" id="PR00080">
    <property type="entry name" value="SDRFAMILY"/>
</dbReference>
<dbReference type="PANTHER" id="PTHR42879:SF2">
    <property type="entry name" value="3-OXOACYL-[ACYL-CARRIER-PROTEIN] REDUCTASE FABG"/>
    <property type="match status" value="1"/>
</dbReference>
<evidence type="ECO:0000313" key="6">
    <source>
        <dbReference type="Proteomes" id="UP000029549"/>
    </source>
</evidence>
<evidence type="ECO:0000313" key="4">
    <source>
        <dbReference type="EMBL" id="KGG96435.1"/>
    </source>
</evidence>
<accession>A0A0K6ICT3</accession>
<proteinExistence type="inferred from homology"/>
<organism evidence="5 6">
    <name type="scientific">Comamonas thiooxydans</name>
    <dbReference type="NCBI Taxonomy" id="363952"/>
    <lineage>
        <taxon>Bacteria</taxon>
        <taxon>Pseudomonadati</taxon>
        <taxon>Pseudomonadota</taxon>
        <taxon>Betaproteobacteria</taxon>
        <taxon>Burkholderiales</taxon>
        <taxon>Comamonadaceae</taxon>
        <taxon>Comamonas</taxon>
    </lineage>
</organism>
<dbReference type="PRINTS" id="PR00081">
    <property type="entry name" value="GDHRDH"/>
</dbReference>
<dbReference type="InterPro" id="IPR020904">
    <property type="entry name" value="Sc_DH/Rdtase_CS"/>
</dbReference>
<dbReference type="EMBL" id="AWTP01000165">
    <property type="protein sequence ID" value="KGH03482.1"/>
    <property type="molecule type" value="Genomic_DNA"/>
</dbReference>
<dbReference type="GO" id="GO:0032787">
    <property type="term" value="P:monocarboxylic acid metabolic process"/>
    <property type="evidence" value="ECO:0007669"/>
    <property type="project" value="UniProtKB-ARBA"/>
</dbReference>
<dbReference type="CDD" id="cd05233">
    <property type="entry name" value="SDR_c"/>
    <property type="match status" value="1"/>
</dbReference>
<dbReference type="SUPFAM" id="SSF51735">
    <property type="entry name" value="NAD(P)-binding Rossmann-fold domains"/>
    <property type="match status" value="1"/>
</dbReference>
<dbReference type="SMR" id="A0A096CLE1"/>
<evidence type="ECO:0000313" key="7">
    <source>
        <dbReference type="Proteomes" id="UP000029567"/>
    </source>
</evidence>
<evidence type="ECO:0000256" key="1">
    <source>
        <dbReference type="ARBA" id="ARBA00006484"/>
    </source>
</evidence>
<evidence type="ECO:0000313" key="5">
    <source>
        <dbReference type="EMBL" id="KGH03482.1"/>
    </source>
</evidence>
<feature type="domain" description="Ketoreductase" evidence="3">
    <location>
        <begin position="10"/>
        <end position="181"/>
    </location>
</feature>
<dbReference type="FunFam" id="3.40.50.720:FF:000084">
    <property type="entry name" value="Short-chain dehydrogenase reductase"/>
    <property type="match status" value="1"/>
</dbReference>
<dbReference type="SMART" id="SM00822">
    <property type="entry name" value="PKS_KR"/>
    <property type="match status" value="1"/>
</dbReference>
<dbReference type="InterPro" id="IPR050259">
    <property type="entry name" value="SDR"/>
</dbReference>
<comment type="caution">
    <text evidence="5">The sequence shown here is derived from an EMBL/GenBank/DDBJ whole genome shotgun (WGS) entry which is preliminary data.</text>
</comment>
<dbReference type="EMBL" id="AWTN01000046">
    <property type="protein sequence ID" value="KGG96435.1"/>
    <property type="molecule type" value="Genomic_DNA"/>
</dbReference>
<evidence type="ECO:0000256" key="2">
    <source>
        <dbReference type="RuleBase" id="RU000363"/>
    </source>
</evidence>
<accession>A0A096CLE1</accession>
<dbReference type="Proteomes" id="UP000029549">
    <property type="component" value="Unassembled WGS sequence"/>
</dbReference>
<dbReference type="Proteomes" id="UP000029567">
    <property type="component" value="Unassembled WGS sequence"/>
</dbReference>
<dbReference type="InterPro" id="IPR036291">
    <property type="entry name" value="NAD(P)-bd_dom_sf"/>
</dbReference>
<dbReference type="RefSeq" id="WP_034353017.1">
    <property type="nucleotide sequence ID" value="NZ_AWOS01000028.1"/>
</dbReference>
<dbReference type="InterPro" id="IPR057326">
    <property type="entry name" value="KR_dom"/>
</dbReference>
<comment type="similarity">
    <text evidence="1 2">Belongs to the short-chain dehydrogenases/reductases (SDR) family.</text>
</comment>
<reference evidence="6 7" key="1">
    <citation type="submission" date="2013-09" db="EMBL/GenBank/DDBJ databases">
        <title>High correlation between genotypes and phenotypes of environmental bacteria Comamonas testosteroni strains.</title>
        <authorList>
            <person name="Liu L."/>
            <person name="Zhu W."/>
            <person name="Xia X."/>
            <person name="Xu B."/>
            <person name="Luo M."/>
            <person name="Wang G."/>
        </authorList>
    </citation>
    <scope>NUCLEOTIDE SEQUENCE [LARGE SCALE GENOMIC DNA]</scope>
    <source>
        <strain evidence="5 6">DF2</strain>
        <strain evidence="4 7">JL14</strain>
    </source>
</reference>
<name>A0A096CLE1_9BURK</name>
<dbReference type="PROSITE" id="PS00061">
    <property type="entry name" value="ADH_SHORT"/>
    <property type="match status" value="1"/>
</dbReference>
<dbReference type="NCBIfam" id="NF009466">
    <property type="entry name" value="PRK12826.1-2"/>
    <property type="match status" value="1"/>
</dbReference>
<dbReference type="PANTHER" id="PTHR42879">
    <property type="entry name" value="3-OXOACYL-(ACYL-CARRIER-PROTEIN) REDUCTASE"/>
    <property type="match status" value="1"/>
</dbReference>
<gene>
    <name evidence="4" type="ORF">P245_05600</name>
    <name evidence="5" type="ORF">P608_25255</name>
</gene>
<dbReference type="Gene3D" id="3.40.50.720">
    <property type="entry name" value="NAD(P)-binding Rossmann-like Domain"/>
    <property type="match status" value="1"/>
</dbReference>
<protein>
    <submittedName>
        <fullName evidence="5">3-hydroxyacyl-CoA dehydrogenase</fullName>
    </submittedName>
</protein>
<dbReference type="InterPro" id="IPR002347">
    <property type="entry name" value="SDR_fam"/>
</dbReference>
<dbReference type="OrthoDB" id="9786435at2"/>
<dbReference type="AlphaFoldDB" id="A0A096CLE1"/>
<evidence type="ECO:0000259" key="3">
    <source>
        <dbReference type="SMART" id="SM00822"/>
    </source>
</evidence>
<dbReference type="Pfam" id="PF00106">
    <property type="entry name" value="adh_short"/>
    <property type="match status" value="1"/>
</dbReference>
<keyword evidence="6" id="KW-1185">Reference proteome</keyword>
<sequence>MTGDRNDQHQHALVTGAGQGIGEAIARQLLAQGARVTVLGRRAEPLQKLVEEHPGQCRMVLADVADEAQVKTAFEKAVAAQGAISILINNAGQAGSAPFMKMDAAHWQQMLAVNLSGTMHCIQQVLPAMSATGWGRIVNVASTAGLVGYAYVAAYVAAKHGVVGLTRALALEYAKTGITVNAVCPGYTETEIVKTSIDRVVAKTGRTPEQAMAEFVKSNPQGRLVQPHEVADAVLWLCGRGASSITGQAIAVAGGEVM</sequence>